<accession>A0A1C2IYB3</accession>
<dbReference type="PROSITE" id="PS51257">
    <property type="entry name" value="PROKAR_LIPOPROTEIN"/>
    <property type="match status" value="1"/>
</dbReference>
<dbReference type="EMBL" id="LWRY01000037">
    <property type="protein sequence ID" value="OCX74491.1"/>
    <property type="molecule type" value="Genomic_DNA"/>
</dbReference>
<dbReference type="AlphaFoldDB" id="A0A1C2IYB3"/>
<proteinExistence type="predicted"/>
<keyword evidence="2" id="KW-1185">Reference proteome</keyword>
<protein>
    <recommendedName>
        <fullName evidence="3">Lipoprotein</fullName>
    </recommendedName>
</protein>
<evidence type="ECO:0000313" key="1">
    <source>
        <dbReference type="EMBL" id="OCX74491.1"/>
    </source>
</evidence>
<sequence>MDKVGGALIFLWAECALAAPLCPVFLGATGCLAAGTVFAGKADSAAAALAIQLKGENSGFRSPETNYRLAPTKSEVKSIPTLKRGCLGTRGREKTRISYSPQY</sequence>
<evidence type="ECO:0000313" key="2">
    <source>
        <dbReference type="Proteomes" id="UP000095008"/>
    </source>
</evidence>
<gene>
    <name evidence="1" type="ORF">A6M23_05875</name>
</gene>
<organism evidence="1 2">
    <name type="scientific">Acidithiobacillus thiooxidans</name>
    <name type="common">Thiobacillus thiooxidans</name>
    <dbReference type="NCBI Taxonomy" id="930"/>
    <lineage>
        <taxon>Bacteria</taxon>
        <taxon>Pseudomonadati</taxon>
        <taxon>Pseudomonadota</taxon>
        <taxon>Acidithiobacillia</taxon>
        <taxon>Acidithiobacillales</taxon>
        <taxon>Acidithiobacillaceae</taxon>
        <taxon>Acidithiobacillus</taxon>
    </lineage>
</organism>
<name>A0A1C2IYB3_ACITH</name>
<reference evidence="1" key="1">
    <citation type="journal article" date="2016" name="Int. J. Mol. Sci.">
        <title>Comparative genomics of the extreme acidophile Acidithiobacillus thiooxidans reveals intraspecific divergence and niche adaptation.</title>
        <authorList>
            <person name="Zhang X."/>
            <person name="Feng X."/>
            <person name="Tao J."/>
            <person name="Ma L."/>
            <person name="Xiao Y."/>
            <person name="Liang Y."/>
            <person name="Liu X."/>
            <person name="Yin H."/>
        </authorList>
    </citation>
    <scope>NUCLEOTIDE SEQUENCE [LARGE SCALE GENOMIC DNA]</scope>
    <source>
        <strain evidence="1">DXS-W</strain>
    </source>
</reference>
<dbReference type="Proteomes" id="UP000095008">
    <property type="component" value="Unassembled WGS sequence"/>
</dbReference>
<comment type="caution">
    <text evidence="1">The sequence shown here is derived from an EMBL/GenBank/DDBJ whole genome shotgun (WGS) entry which is preliminary data.</text>
</comment>
<evidence type="ECO:0008006" key="3">
    <source>
        <dbReference type="Google" id="ProtNLM"/>
    </source>
</evidence>